<evidence type="ECO:0000256" key="1">
    <source>
        <dbReference type="ARBA" id="ARBA00022801"/>
    </source>
</evidence>
<evidence type="ECO:0000256" key="2">
    <source>
        <dbReference type="ARBA" id="ARBA00023295"/>
    </source>
</evidence>
<name>A0A1E5XTU2_9HYPH</name>
<keyword evidence="4" id="KW-1185">Reference proteome</keyword>
<dbReference type="InterPro" id="IPR050985">
    <property type="entry name" value="Alpha-glycosidase_related"/>
</dbReference>
<dbReference type="PANTHER" id="PTHR43053">
    <property type="entry name" value="GLYCOSIDASE FAMILY 31"/>
    <property type="match status" value="1"/>
</dbReference>
<dbReference type="Proteomes" id="UP000095463">
    <property type="component" value="Unassembled WGS sequence"/>
</dbReference>
<evidence type="ECO:0008006" key="5">
    <source>
        <dbReference type="Google" id="ProtNLM"/>
    </source>
</evidence>
<dbReference type="PANTHER" id="PTHR43053:SF3">
    <property type="entry name" value="ALPHA-GALACTOSIDASE C-RELATED"/>
    <property type="match status" value="1"/>
</dbReference>
<dbReference type="InterPro" id="IPR002252">
    <property type="entry name" value="Glyco_hydro_36"/>
</dbReference>
<dbReference type="GO" id="GO:0016052">
    <property type="term" value="P:carbohydrate catabolic process"/>
    <property type="evidence" value="ECO:0007669"/>
    <property type="project" value="InterPro"/>
</dbReference>
<dbReference type="Pfam" id="PF02065">
    <property type="entry name" value="Melibiase"/>
    <property type="match status" value="1"/>
</dbReference>
<organism evidence="3 4">
    <name type="scientific">Devosia insulae DS-56</name>
    <dbReference type="NCBI Taxonomy" id="1116389"/>
    <lineage>
        <taxon>Bacteria</taxon>
        <taxon>Pseudomonadati</taxon>
        <taxon>Pseudomonadota</taxon>
        <taxon>Alphaproteobacteria</taxon>
        <taxon>Hyphomicrobiales</taxon>
        <taxon>Devosiaceae</taxon>
        <taxon>Devosia</taxon>
    </lineage>
</organism>
<sequence>MLLEDYASVMAAAATGIPGVEVTIGTGCRVIGKQSLGELEITTIETDGALIRVSLEVPLGDIEGYWYPNGSMRALPADWSGRDKTSIISSSPLGCVYDRHGKAILAFCFDQQIEESQLRFGVSEEHKSFVIYYEHDPKGPRTIRLATARAGLDHAEAVGLLRDWLRDDIGEPLPVPFAGTVPVYCTWYAYAQNINAQKIERDAALAAALGCKAVIIDDGWQKLATGRWYAGCGDWVADPQKFPDMRGHIDRLHELGLSVILWVAPLLLGEKSDAYARLKQFAPYHNADGWRASALDPRYREVREHFVATCIRLIRDYGVDGLKIDFLDGVVAYQGTPTGGDIPDVGQALHATLQQLKAELKAAGLDEALIEFRQAYVGPATAPYANLLRVGDCPVDANQNRRATVNMRMIAAGQVIHSDPTVWDHRAGAEPAARQLLNAYFSVPQVSMDLSSLPAVQRDAVQTVLQNWIEDREAVLFGEVSAGVPSEGYPVVQARHRGRLVVGVYQPMVVEIDLDGVTELRLLNATSHERIVVRWTGKARRLSGIAHAARGDVGIPLEVDAEGLTELRIPVSGIATLSVLNE</sequence>
<evidence type="ECO:0000313" key="3">
    <source>
        <dbReference type="EMBL" id="OEO32017.1"/>
    </source>
</evidence>
<dbReference type="CDD" id="cd14791">
    <property type="entry name" value="GH36"/>
    <property type="match status" value="1"/>
</dbReference>
<dbReference type="OrthoDB" id="9758822at2"/>
<dbReference type="EMBL" id="LAJE02000100">
    <property type="protein sequence ID" value="OEO32017.1"/>
    <property type="molecule type" value="Genomic_DNA"/>
</dbReference>
<dbReference type="InterPro" id="IPR017853">
    <property type="entry name" value="GH"/>
</dbReference>
<dbReference type="RefSeq" id="WP_069908815.1">
    <property type="nucleotide sequence ID" value="NZ_LAJE02000100.1"/>
</dbReference>
<dbReference type="Gene3D" id="3.20.20.70">
    <property type="entry name" value="Aldolase class I"/>
    <property type="match status" value="1"/>
</dbReference>
<keyword evidence="1" id="KW-0378">Hydrolase</keyword>
<dbReference type="GO" id="GO:0004557">
    <property type="term" value="F:alpha-galactosidase activity"/>
    <property type="evidence" value="ECO:0007669"/>
    <property type="project" value="InterPro"/>
</dbReference>
<dbReference type="SUPFAM" id="SSF51445">
    <property type="entry name" value="(Trans)glycosidases"/>
    <property type="match status" value="1"/>
</dbReference>
<evidence type="ECO:0000313" key="4">
    <source>
        <dbReference type="Proteomes" id="UP000095463"/>
    </source>
</evidence>
<keyword evidence="2" id="KW-0326">Glycosidase</keyword>
<accession>A0A1E5XTU2</accession>
<gene>
    <name evidence="3" type="ORF">VW23_013520</name>
</gene>
<dbReference type="InterPro" id="IPR013785">
    <property type="entry name" value="Aldolase_TIM"/>
</dbReference>
<comment type="caution">
    <text evidence="3">The sequence shown here is derived from an EMBL/GenBank/DDBJ whole genome shotgun (WGS) entry which is preliminary data.</text>
</comment>
<dbReference type="AlphaFoldDB" id="A0A1E5XTU2"/>
<proteinExistence type="predicted"/>
<reference evidence="3 4" key="1">
    <citation type="journal article" date="2015" name="Genome Announc.">
        <title>Genome Assemblies of Three Soil-Associated Devosia species: D. insulae, D. limi, and D. soli.</title>
        <authorList>
            <person name="Hassan Y.I."/>
            <person name="Lepp D."/>
            <person name="Zhou T."/>
        </authorList>
    </citation>
    <scope>NUCLEOTIDE SEQUENCE [LARGE SCALE GENOMIC DNA]</scope>
    <source>
        <strain evidence="3 4">DS-56</strain>
    </source>
</reference>
<protein>
    <recommendedName>
        <fullName evidence="5">Alpha-galactosidase</fullName>
    </recommendedName>
</protein>